<evidence type="ECO:0000313" key="2">
    <source>
        <dbReference type="Proteomes" id="UP001261666"/>
    </source>
</evidence>
<protein>
    <submittedName>
        <fullName evidence="1">Uncharacterized protein</fullName>
    </submittedName>
</protein>
<dbReference type="EMBL" id="JAVIZJ010000003">
    <property type="protein sequence ID" value="MDR6209508.1"/>
    <property type="molecule type" value="Genomic_DNA"/>
</dbReference>
<evidence type="ECO:0000313" key="1">
    <source>
        <dbReference type="EMBL" id="MDR6209508.1"/>
    </source>
</evidence>
<organism evidence="1 2">
    <name type="scientific">Nocardioides zeae</name>
    <dbReference type="NCBI Taxonomy" id="1457234"/>
    <lineage>
        <taxon>Bacteria</taxon>
        <taxon>Bacillati</taxon>
        <taxon>Actinomycetota</taxon>
        <taxon>Actinomycetes</taxon>
        <taxon>Propionibacteriales</taxon>
        <taxon>Nocardioidaceae</taxon>
        <taxon>Nocardioides</taxon>
    </lineage>
</organism>
<proteinExistence type="predicted"/>
<name>A0ACC6IFH8_9ACTN</name>
<keyword evidence="2" id="KW-1185">Reference proteome</keyword>
<dbReference type="Proteomes" id="UP001261666">
    <property type="component" value="Unassembled WGS sequence"/>
</dbReference>
<gene>
    <name evidence="1" type="ORF">QE364_001208</name>
</gene>
<reference evidence="1" key="1">
    <citation type="submission" date="2023-08" db="EMBL/GenBank/DDBJ databases">
        <title>Functional and genomic diversity of the sorghum phyllosphere microbiome.</title>
        <authorList>
            <person name="Shade A."/>
        </authorList>
    </citation>
    <scope>NUCLEOTIDE SEQUENCE</scope>
    <source>
        <strain evidence="1">SORGH_AS_0885</strain>
    </source>
</reference>
<accession>A0ACC6IFH8</accession>
<comment type="caution">
    <text evidence="1">The sequence shown here is derived from an EMBL/GenBank/DDBJ whole genome shotgun (WGS) entry which is preliminary data.</text>
</comment>
<sequence>MVPLEPYKNPDPRCAAAFFVDTPDIYVIVDGRPDLYPVLESRLYAPNVRVLVISSYKWQRFAMASGLGDRGDFASGMIDVPHLAGRPARRVPGVPRLRGLANNVPPSDAASNNTQVPPPHRPAGVRASMPRRLERVVETDVGQGRFAAKLVLNHWSHLDEPESLLRWQFEGPDRRYNPGSARIPMSRARDLRDGAAAAWAFATDRSSSLRDRTVRTEFESRGYVFGVSAGRDRQVRIFPGSDHSWRIALTSEADLAEFVWTLSEAIRALPGLLEFE</sequence>